<dbReference type="Gene3D" id="3.10.20.90">
    <property type="entry name" value="Phosphatidylinositol 3-kinase Catalytic Subunit, Chain A, domain 1"/>
    <property type="match status" value="1"/>
</dbReference>
<dbReference type="FunFam" id="3.30.420.210:FF:000001">
    <property type="entry name" value="NSFL1 (P97) cofactor (P47)"/>
    <property type="match status" value="1"/>
</dbReference>
<dbReference type="SUPFAM" id="SSF102848">
    <property type="entry name" value="NSFL1 (p97 ATPase) cofactor p47, SEP domain"/>
    <property type="match status" value="1"/>
</dbReference>
<dbReference type="GO" id="GO:0007030">
    <property type="term" value="P:Golgi organization"/>
    <property type="evidence" value="ECO:0007669"/>
    <property type="project" value="TreeGrafter"/>
</dbReference>
<evidence type="ECO:0000256" key="9">
    <source>
        <dbReference type="ARBA" id="ARBA00023242"/>
    </source>
</evidence>
<dbReference type="SMART" id="SM00228">
    <property type="entry name" value="PDZ"/>
    <property type="match status" value="1"/>
</dbReference>
<dbReference type="InterPro" id="IPR001012">
    <property type="entry name" value="UBX_dom"/>
</dbReference>
<feature type="domain" description="UBX" evidence="12">
    <location>
        <begin position="437"/>
        <end position="514"/>
    </location>
</feature>
<dbReference type="GO" id="GO:0005634">
    <property type="term" value="C:nucleus"/>
    <property type="evidence" value="ECO:0007669"/>
    <property type="project" value="UniProtKB-SubCell"/>
</dbReference>
<dbReference type="Pfam" id="PF00789">
    <property type="entry name" value="UBX"/>
    <property type="match status" value="1"/>
</dbReference>
<keyword evidence="8" id="KW-0206">Cytoskeleton</keyword>
<dbReference type="InterPro" id="IPR036241">
    <property type="entry name" value="NSFL1C_SEP_dom_sf"/>
</dbReference>
<dbReference type="FunFam" id="2.30.42.10:FF:000065">
    <property type="entry name" value="syntenin-1 isoform X1"/>
    <property type="match status" value="1"/>
</dbReference>
<dbReference type="PANTHER" id="PTHR23333:SF24">
    <property type="entry name" value="NSFL1 COFACTOR P47"/>
    <property type="match status" value="1"/>
</dbReference>
<organism evidence="15 16">
    <name type="scientific">Scophthalmus maximus</name>
    <name type="common">Turbot</name>
    <name type="synonym">Psetta maxima</name>
    <dbReference type="NCBI Taxonomy" id="52904"/>
    <lineage>
        <taxon>Eukaryota</taxon>
        <taxon>Metazoa</taxon>
        <taxon>Chordata</taxon>
        <taxon>Craniata</taxon>
        <taxon>Vertebrata</taxon>
        <taxon>Euteleostomi</taxon>
        <taxon>Actinopterygii</taxon>
        <taxon>Neopterygii</taxon>
        <taxon>Teleostei</taxon>
        <taxon>Neoteleostei</taxon>
        <taxon>Acanthomorphata</taxon>
        <taxon>Carangaria</taxon>
        <taxon>Pleuronectiformes</taxon>
        <taxon>Pleuronectoidei</taxon>
        <taxon>Scophthalmidae</taxon>
        <taxon>Scophthalmus</taxon>
    </lineage>
</organism>
<evidence type="ECO:0000256" key="6">
    <source>
        <dbReference type="ARBA" id="ARBA00023034"/>
    </source>
</evidence>
<dbReference type="SMART" id="SM00166">
    <property type="entry name" value="UBX"/>
    <property type="match status" value="1"/>
</dbReference>
<feature type="domain" description="PDZ" evidence="13">
    <location>
        <begin position="673"/>
        <end position="752"/>
    </location>
</feature>
<dbReference type="GO" id="GO:0005795">
    <property type="term" value="C:Golgi stack"/>
    <property type="evidence" value="ECO:0007669"/>
    <property type="project" value="UniProtKB-SubCell"/>
</dbReference>
<evidence type="ECO:0000313" key="15">
    <source>
        <dbReference type="EMBL" id="KAF0036615.1"/>
    </source>
</evidence>
<dbReference type="InterPro" id="IPR001478">
    <property type="entry name" value="PDZ"/>
</dbReference>
<dbReference type="Gene3D" id="2.30.42.10">
    <property type="match status" value="1"/>
</dbReference>
<dbReference type="InterPro" id="IPR009060">
    <property type="entry name" value="UBA-like_sf"/>
</dbReference>
<evidence type="ECO:0000313" key="16">
    <source>
        <dbReference type="Proteomes" id="UP000438429"/>
    </source>
</evidence>
<reference evidence="15 16" key="1">
    <citation type="submission" date="2019-06" db="EMBL/GenBank/DDBJ databases">
        <title>Draft genomes of female and male turbot (Scophthalmus maximus).</title>
        <authorList>
            <person name="Xu H."/>
            <person name="Xu X.-W."/>
            <person name="Shao C."/>
            <person name="Chen S."/>
        </authorList>
    </citation>
    <scope>NUCLEOTIDE SEQUENCE [LARGE SCALE GENOMIC DNA]</scope>
    <source>
        <strain evidence="15">Ysfricsl-2016a</strain>
        <tissue evidence="15">Blood</tissue>
    </source>
</reference>
<dbReference type="Gene3D" id="3.30.420.210">
    <property type="entry name" value="SEP domain"/>
    <property type="match status" value="1"/>
</dbReference>
<dbReference type="SUPFAM" id="SSF46934">
    <property type="entry name" value="UBA-like"/>
    <property type="match status" value="1"/>
</dbReference>
<feature type="domain" description="SEP" evidence="14">
    <location>
        <begin position="323"/>
        <end position="388"/>
    </location>
</feature>
<dbReference type="Pfam" id="PF17820">
    <property type="entry name" value="PDZ_6"/>
    <property type="match status" value="1"/>
</dbReference>
<proteinExistence type="predicted"/>
<evidence type="ECO:0000256" key="5">
    <source>
        <dbReference type="ARBA" id="ARBA00022490"/>
    </source>
</evidence>
<dbReference type="Pfam" id="PF14555">
    <property type="entry name" value="UBA_4"/>
    <property type="match status" value="1"/>
</dbReference>
<dbReference type="PANTHER" id="PTHR23333">
    <property type="entry name" value="UBX DOMAIN CONTAINING PROTEIN"/>
    <property type="match status" value="1"/>
</dbReference>
<comment type="caution">
    <text evidence="15">The sequence shown here is derived from an EMBL/GenBank/DDBJ whole genome shotgun (WGS) entry which is preliminary data.</text>
</comment>
<dbReference type="AlphaFoldDB" id="A0A6A4SVA4"/>
<dbReference type="SUPFAM" id="SSF54236">
    <property type="entry name" value="Ubiquitin-like"/>
    <property type="match status" value="1"/>
</dbReference>
<evidence type="ECO:0000256" key="7">
    <source>
        <dbReference type="ARBA" id="ARBA00023121"/>
    </source>
</evidence>
<dbReference type="PROSITE" id="PS50106">
    <property type="entry name" value="PDZ"/>
    <property type="match status" value="1"/>
</dbReference>
<dbReference type="GO" id="GO:0043130">
    <property type="term" value="F:ubiquitin binding"/>
    <property type="evidence" value="ECO:0007669"/>
    <property type="project" value="TreeGrafter"/>
</dbReference>
<dbReference type="FunFam" id="3.10.20.90:FF:000093">
    <property type="entry name" value="NSFL1 (P97) cofactor (P47)"/>
    <property type="match status" value="1"/>
</dbReference>
<dbReference type="FunFam" id="1.10.8.10:FF:000020">
    <property type="entry name" value="NSFL1 (p97) cofactor (p47)"/>
    <property type="match status" value="1"/>
</dbReference>
<gene>
    <name evidence="15" type="ORF">F2P81_011927</name>
</gene>
<keyword evidence="6" id="KW-0333">Golgi apparatus</keyword>
<dbReference type="EMBL" id="VEVO01000010">
    <property type="protein sequence ID" value="KAF0036615.1"/>
    <property type="molecule type" value="Genomic_DNA"/>
</dbReference>
<dbReference type="SUPFAM" id="SSF50156">
    <property type="entry name" value="PDZ domain-like"/>
    <property type="match status" value="1"/>
</dbReference>
<evidence type="ECO:0000259" key="14">
    <source>
        <dbReference type="PROSITE" id="PS51399"/>
    </source>
</evidence>
<evidence type="ECO:0000259" key="12">
    <source>
        <dbReference type="PROSITE" id="PS50033"/>
    </source>
</evidence>
<dbReference type="PROSITE" id="PS51399">
    <property type="entry name" value="SEP"/>
    <property type="match status" value="1"/>
</dbReference>
<protein>
    <recommendedName>
        <fullName evidence="4">NSFL1 cofactor p47</fullName>
    </recommendedName>
    <alternativeName>
        <fullName evidence="10">p97 cofactor p47</fullName>
    </alternativeName>
</protein>
<feature type="compositionally biased region" description="Polar residues" evidence="11">
    <location>
        <begin position="199"/>
        <end position="215"/>
    </location>
</feature>
<dbReference type="SMART" id="SM00553">
    <property type="entry name" value="SEP"/>
    <property type="match status" value="1"/>
</dbReference>
<dbReference type="Proteomes" id="UP000438429">
    <property type="component" value="Unassembled WGS sequence"/>
</dbReference>
<keyword evidence="5" id="KW-0963">Cytoplasm</keyword>
<feature type="region of interest" description="Disordered" evidence="11">
    <location>
        <begin position="415"/>
        <end position="434"/>
    </location>
</feature>
<evidence type="ECO:0000256" key="8">
    <source>
        <dbReference type="ARBA" id="ARBA00023212"/>
    </source>
</evidence>
<evidence type="ECO:0000256" key="4">
    <source>
        <dbReference type="ARBA" id="ARBA00019548"/>
    </source>
</evidence>
<keyword evidence="9" id="KW-0539">Nucleus</keyword>
<dbReference type="InterPro" id="IPR041489">
    <property type="entry name" value="PDZ_6"/>
</dbReference>
<dbReference type="GO" id="GO:0061025">
    <property type="term" value="P:membrane fusion"/>
    <property type="evidence" value="ECO:0007669"/>
    <property type="project" value="TreeGrafter"/>
</dbReference>
<dbReference type="CDD" id="cd14348">
    <property type="entry name" value="UBA_p47"/>
    <property type="match status" value="1"/>
</dbReference>
<dbReference type="GO" id="GO:0008289">
    <property type="term" value="F:lipid binding"/>
    <property type="evidence" value="ECO:0007669"/>
    <property type="project" value="UniProtKB-KW"/>
</dbReference>
<evidence type="ECO:0000256" key="2">
    <source>
        <dbReference type="ARBA" id="ARBA00004300"/>
    </source>
</evidence>
<dbReference type="Gene3D" id="1.10.8.10">
    <property type="entry name" value="DNA helicase RuvA subunit, C-terminal domain"/>
    <property type="match status" value="1"/>
</dbReference>
<accession>A0A6A4SVA4</accession>
<comment type="subcellular location">
    <subcellularLocation>
        <location evidence="2">Cytoplasm</location>
        <location evidence="2">Cytoskeleton</location>
        <location evidence="2">Microtubule organizing center</location>
        <location evidence="2">Centrosome</location>
    </subcellularLocation>
    <subcellularLocation>
        <location evidence="3">Golgi apparatus</location>
        <location evidence="3">Golgi stack</location>
    </subcellularLocation>
    <subcellularLocation>
        <location evidence="1">Nucleus</location>
    </subcellularLocation>
</comment>
<dbReference type="GO" id="GO:0005829">
    <property type="term" value="C:cytosol"/>
    <property type="evidence" value="ECO:0007669"/>
    <property type="project" value="TreeGrafter"/>
</dbReference>
<feature type="region of interest" description="Disordered" evidence="11">
    <location>
        <begin position="190"/>
        <end position="259"/>
    </location>
</feature>
<dbReference type="GO" id="GO:0031468">
    <property type="term" value="P:nuclear membrane reassembly"/>
    <property type="evidence" value="ECO:0007669"/>
    <property type="project" value="TreeGrafter"/>
</dbReference>
<dbReference type="CDD" id="cd06721">
    <property type="entry name" value="PDZ1_syntenin-like"/>
    <property type="match status" value="1"/>
</dbReference>
<dbReference type="GO" id="GO:0000045">
    <property type="term" value="P:autophagosome assembly"/>
    <property type="evidence" value="ECO:0007669"/>
    <property type="project" value="TreeGrafter"/>
</dbReference>
<dbReference type="Pfam" id="PF08059">
    <property type="entry name" value="SEP"/>
    <property type="match status" value="1"/>
</dbReference>
<keyword evidence="7" id="KW-0446">Lipid-binding</keyword>
<dbReference type="InterPro" id="IPR036034">
    <property type="entry name" value="PDZ_sf"/>
</dbReference>
<dbReference type="GO" id="GO:0005813">
    <property type="term" value="C:centrosome"/>
    <property type="evidence" value="ECO:0007669"/>
    <property type="project" value="UniProtKB-SubCell"/>
</dbReference>
<evidence type="ECO:0000259" key="13">
    <source>
        <dbReference type="PROSITE" id="PS50106"/>
    </source>
</evidence>
<evidence type="ECO:0000256" key="11">
    <source>
        <dbReference type="SAM" id="MobiDB-lite"/>
    </source>
</evidence>
<dbReference type="InterPro" id="IPR012989">
    <property type="entry name" value="SEP_domain"/>
</dbReference>
<dbReference type="GO" id="GO:1990730">
    <property type="term" value="C:VCP-NSFL1C complex"/>
    <property type="evidence" value="ECO:0007669"/>
    <property type="project" value="UniProtKB-ARBA"/>
</dbReference>
<evidence type="ECO:0000256" key="3">
    <source>
        <dbReference type="ARBA" id="ARBA00004348"/>
    </source>
</evidence>
<name>A0A6A4SVA4_SCOMX</name>
<dbReference type="PROSITE" id="PS50033">
    <property type="entry name" value="UBX"/>
    <property type="match status" value="1"/>
</dbReference>
<evidence type="ECO:0000256" key="1">
    <source>
        <dbReference type="ARBA" id="ARBA00004123"/>
    </source>
</evidence>
<sequence>MSELIHDELDLKVDSTTFYSNSKVVLGYINNANASTSTSIIEFSVFGNPRNLSNGTTCIRRTILPTMRRDKKLRNSCISSSTLISTRFVTYSPLLPHFGQNLTTHWFDSMEQRAVSSAIRLKEHTQLWSGVEADESKKEQIKMASQEESVREFVAVTDVDEERARFFLESAGWNLQLALASFFEDGADDDIVTLPQPEGGSSVSRSAGPSTQPRVTSFRDLVHEAEEESDEEEGQRFFAGGSERSGQQIVGPPKKKSSNEVVEDLFKGAREHGAVPLDRSGRGPGEPSKARAFVGGGYRLGAAPEEESTYVTGERRAANSQQDVHVVLKLWKTGFSLDNGDLRNYSDPGNANFLEAIRRGEIPLELRQRSRGGQVNLDMEDHRDEDFSKPKFAFKAFGGEGQKLGSATPELVTAPATSQQDQATNEAQATTSVNLDSSQPVTNIQIRLADGGKLVQKFNHTHRVSDVRQFVVAARPTMAAREFVLMTTFPNKELSDETETLQQANLLNAVIVQRLKKDFPQKRTDVRGALCGLYVNSQDQNKWEPFSGYNSQKQQFTKQHDVSNQGPGCQSSCDRYGAWLTTSTLIDDVSVSISRGPEGRQGHQGLYPNLEELGDYMGLALNSDEVQRNLALLPVADNQVAVPSLSGVGGMVRPVTGADVGVRRAEIRPGLREIILCKDQDGKVGLRLRAIDNGVFVQLVQANSPAALAGLRFGDQVLQINGQNCAGWSVDKAHKALKAAAETRIELVVRDRRSKLLVMCFMIYMKTWHRNI</sequence>
<evidence type="ECO:0000256" key="10">
    <source>
        <dbReference type="ARBA" id="ARBA00030329"/>
    </source>
</evidence>
<dbReference type="GO" id="GO:0043161">
    <property type="term" value="P:proteasome-mediated ubiquitin-dependent protein catabolic process"/>
    <property type="evidence" value="ECO:0007669"/>
    <property type="project" value="TreeGrafter"/>
</dbReference>
<dbReference type="InterPro" id="IPR029071">
    <property type="entry name" value="Ubiquitin-like_domsf"/>
</dbReference>